<sequence length="109" mass="12279">MPSFAYIGDSITIECSVDLGRLLATSISFFKNNTEIYKWSRTNDRGNPFSFFPTAGVSFDTDKQKYNEIELINIETETSGNYSCRVKINHAVMNYVELSGSLSVLSRKS</sequence>
<gene>
    <name evidence="2" type="ORF">RN001_013895</name>
</gene>
<dbReference type="AlphaFoldDB" id="A0AAN7Q095"/>
<evidence type="ECO:0000313" key="3">
    <source>
        <dbReference type="Proteomes" id="UP001353858"/>
    </source>
</evidence>
<dbReference type="InterPro" id="IPR013783">
    <property type="entry name" value="Ig-like_fold"/>
</dbReference>
<proteinExistence type="predicted"/>
<reference evidence="3" key="1">
    <citation type="submission" date="2023-01" db="EMBL/GenBank/DDBJ databases">
        <title>Key to firefly adult light organ development and bioluminescence: homeobox transcription factors regulate luciferase expression and transportation to peroxisome.</title>
        <authorList>
            <person name="Fu X."/>
        </authorList>
    </citation>
    <scope>NUCLEOTIDE SEQUENCE [LARGE SCALE GENOMIC DNA]</scope>
</reference>
<dbReference type="Pfam" id="PF00047">
    <property type="entry name" value="ig"/>
    <property type="match status" value="1"/>
</dbReference>
<dbReference type="SUPFAM" id="SSF48726">
    <property type="entry name" value="Immunoglobulin"/>
    <property type="match status" value="1"/>
</dbReference>
<evidence type="ECO:0000259" key="1">
    <source>
        <dbReference type="PROSITE" id="PS50835"/>
    </source>
</evidence>
<accession>A0AAN7Q095</accession>
<dbReference type="PANTHER" id="PTHR21261">
    <property type="entry name" value="BEAT PROTEIN"/>
    <property type="match status" value="1"/>
</dbReference>
<dbReference type="Gene3D" id="2.60.40.10">
    <property type="entry name" value="Immunoglobulins"/>
    <property type="match status" value="1"/>
</dbReference>
<dbReference type="PROSITE" id="PS50835">
    <property type="entry name" value="IG_LIKE"/>
    <property type="match status" value="1"/>
</dbReference>
<dbReference type="EMBL" id="JARPUR010000006">
    <property type="protein sequence ID" value="KAK4874535.1"/>
    <property type="molecule type" value="Genomic_DNA"/>
</dbReference>
<dbReference type="Proteomes" id="UP001353858">
    <property type="component" value="Unassembled WGS sequence"/>
</dbReference>
<dbReference type="InterPro" id="IPR007110">
    <property type="entry name" value="Ig-like_dom"/>
</dbReference>
<protein>
    <recommendedName>
        <fullName evidence="1">Ig-like domain-containing protein</fullName>
    </recommendedName>
</protein>
<keyword evidence="3" id="KW-1185">Reference proteome</keyword>
<dbReference type="InterPro" id="IPR013151">
    <property type="entry name" value="Immunoglobulin_dom"/>
</dbReference>
<name>A0AAN7Q095_9COLE</name>
<dbReference type="InterPro" id="IPR036179">
    <property type="entry name" value="Ig-like_dom_sf"/>
</dbReference>
<evidence type="ECO:0000313" key="2">
    <source>
        <dbReference type="EMBL" id="KAK4874535.1"/>
    </source>
</evidence>
<organism evidence="2 3">
    <name type="scientific">Aquatica leii</name>
    <dbReference type="NCBI Taxonomy" id="1421715"/>
    <lineage>
        <taxon>Eukaryota</taxon>
        <taxon>Metazoa</taxon>
        <taxon>Ecdysozoa</taxon>
        <taxon>Arthropoda</taxon>
        <taxon>Hexapoda</taxon>
        <taxon>Insecta</taxon>
        <taxon>Pterygota</taxon>
        <taxon>Neoptera</taxon>
        <taxon>Endopterygota</taxon>
        <taxon>Coleoptera</taxon>
        <taxon>Polyphaga</taxon>
        <taxon>Elateriformia</taxon>
        <taxon>Elateroidea</taxon>
        <taxon>Lampyridae</taxon>
        <taxon>Luciolinae</taxon>
        <taxon>Aquatica</taxon>
    </lineage>
</organism>
<comment type="caution">
    <text evidence="2">The sequence shown here is derived from an EMBL/GenBank/DDBJ whole genome shotgun (WGS) entry which is preliminary data.</text>
</comment>
<feature type="domain" description="Ig-like" evidence="1">
    <location>
        <begin position="1"/>
        <end position="99"/>
    </location>
</feature>
<dbReference type="PANTHER" id="PTHR21261:SF15">
    <property type="entry name" value="BEATEN PATH IIIA, ISOFORM D-RELATED"/>
    <property type="match status" value="1"/>
</dbReference>